<gene>
    <name evidence="1" type="ORF">C7H52_00030</name>
</gene>
<dbReference type="EMBL" id="PXOQ01000006">
    <property type="protein sequence ID" value="PSG91540.1"/>
    <property type="molecule type" value="Genomic_DNA"/>
</dbReference>
<dbReference type="Pfam" id="PF13585">
    <property type="entry name" value="CHU_C"/>
    <property type="match status" value="1"/>
</dbReference>
<feature type="non-terminal residue" evidence="1">
    <location>
        <position position="1"/>
    </location>
</feature>
<name>A0A2T1NFL2_9FLAO</name>
<keyword evidence="2" id="KW-1185">Reference proteome</keyword>
<dbReference type="AlphaFoldDB" id="A0A2T1NFL2"/>
<evidence type="ECO:0008006" key="3">
    <source>
        <dbReference type="Google" id="ProtNLM"/>
    </source>
</evidence>
<sequence length="129" mass="14508">NEPNDGTYTFTDVSAGEHVITVRDKNGCGEASATVLAMDYPLFFTPNGDGYNDTWNIYGIANQPDATIYIFDRMGKLLKQISPTGAGWDGTYNGNPMPTSDYWFTVEYREPNSTSDEKKQFRAHFTLKR</sequence>
<evidence type="ECO:0000313" key="1">
    <source>
        <dbReference type="EMBL" id="PSG91540.1"/>
    </source>
</evidence>
<evidence type="ECO:0000313" key="2">
    <source>
        <dbReference type="Proteomes" id="UP000238426"/>
    </source>
</evidence>
<dbReference type="NCBIfam" id="TIGR04131">
    <property type="entry name" value="Bac_Flav_CTERM"/>
    <property type="match status" value="1"/>
</dbReference>
<accession>A0A2T1NFL2</accession>
<dbReference type="Proteomes" id="UP000238426">
    <property type="component" value="Unassembled WGS sequence"/>
</dbReference>
<reference evidence="1 2" key="1">
    <citation type="submission" date="2018-03" db="EMBL/GenBank/DDBJ databases">
        <title>Mesoflavibacter sp. HG37 and Mesoflavibacter sp. HG96 sp.nov., two marine bacteria isolated from seawater of Western Pacific Ocean.</title>
        <authorList>
            <person name="Cheng H."/>
            <person name="Wu Y.-H."/>
            <person name="Guo L.-L."/>
            <person name="Xu X.-W."/>
        </authorList>
    </citation>
    <scope>NUCLEOTIDE SEQUENCE [LARGE SCALE GENOMIC DNA]</scope>
    <source>
        <strain evidence="1 2">KCTC 32269</strain>
    </source>
</reference>
<dbReference type="OrthoDB" id="9765926at2"/>
<dbReference type="InterPro" id="IPR026341">
    <property type="entry name" value="T9SS_type_B"/>
</dbReference>
<dbReference type="RefSeq" id="WP_146129990.1">
    <property type="nucleotide sequence ID" value="NZ_PXOQ01000006.1"/>
</dbReference>
<comment type="caution">
    <text evidence="1">The sequence shown here is derived from an EMBL/GenBank/DDBJ whole genome shotgun (WGS) entry which is preliminary data.</text>
</comment>
<proteinExistence type="predicted"/>
<protein>
    <recommendedName>
        <fullName evidence="3">T9SS type B sorting domain-containing protein</fullName>
    </recommendedName>
</protein>
<organism evidence="1 2">
    <name type="scientific">Aurantibacter aestuarii</name>
    <dbReference type="NCBI Taxonomy" id="1266046"/>
    <lineage>
        <taxon>Bacteria</taxon>
        <taxon>Pseudomonadati</taxon>
        <taxon>Bacteroidota</taxon>
        <taxon>Flavobacteriia</taxon>
        <taxon>Flavobacteriales</taxon>
        <taxon>Flavobacteriaceae</taxon>
        <taxon>Aurantibacter</taxon>
    </lineage>
</organism>